<evidence type="ECO:0000313" key="3">
    <source>
        <dbReference type="Proteomes" id="UP000620075"/>
    </source>
</evidence>
<keyword evidence="1" id="KW-0472">Membrane</keyword>
<name>A0A934NER7_9BACT</name>
<sequence length="166" mass="17136">MSRPSARLLVWAVAGVAVGVFLELLTVLLAAAGPEGPGWSLQGNGALIVPLGLAPAALAAGWTALVLQAHSRSWTATALAVGALGLLWVVLDIAAISLVRRELAIIVAGLAIYAIWLIPVVAPLVAWLTTHRRRAHKAGWHAAAGVVYLLTLVGSFAVSTRLLPPG</sequence>
<feature type="transmembrane region" description="Helical" evidence="1">
    <location>
        <begin position="79"/>
        <end position="99"/>
    </location>
</feature>
<keyword evidence="1" id="KW-0812">Transmembrane</keyword>
<organism evidence="2 3">
    <name type="scientific">Candidatus Dormiibacter inghamiae</name>
    <dbReference type="NCBI Taxonomy" id="3127013"/>
    <lineage>
        <taxon>Bacteria</taxon>
        <taxon>Bacillati</taxon>
        <taxon>Candidatus Dormiibacterota</taxon>
        <taxon>Candidatus Dormibacteria</taxon>
        <taxon>Candidatus Dormibacterales</taxon>
        <taxon>Candidatus Dormibacteraceae</taxon>
        <taxon>Candidatus Dormiibacter</taxon>
    </lineage>
</organism>
<reference evidence="2 3" key="1">
    <citation type="submission" date="2020-10" db="EMBL/GenBank/DDBJ databases">
        <title>Ca. Dormibacterota MAGs.</title>
        <authorList>
            <person name="Montgomery K."/>
        </authorList>
    </citation>
    <scope>NUCLEOTIDE SEQUENCE [LARGE SCALE GENOMIC DNA]</scope>
    <source>
        <strain evidence="2">SC8811_S16_3</strain>
    </source>
</reference>
<feature type="transmembrane region" description="Helical" evidence="1">
    <location>
        <begin position="105"/>
        <end position="128"/>
    </location>
</feature>
<comment type="caution">
    <text evidence="2">The sequence shown here is derived from an EMBL/GenBank/DDBJ whole genome shotgun (WGS) entry which is preliminary data.</text>
</comment>
<gene>
    <name evidence="2" type="ORF">JF888_15515</name>
</gene>
<proteinExistence type="predicted"/>
<feature type="transmembrane region" description="Helical" evidence="1">
    <location>
        <begin position="46"/>
        <end position="67"/>
    </location>
</feature>
<feature type="transmembrane region" description="Helical" evidence="1">
    <location>
        <begin position="140"/>
        <end position="163"/>
    </location>
</feature>
<dbReference type="AlphaFoldDB" id="A0A934NER7"/>
<evidence type="ECO:0000256" key="1">
    <source>
        <dbReference type="SAM" id="Phobius"/>
    </source>
</evidence>
<dbReference type="EMBL" id="JAEKNQ010000059">
    <property type="protein sequence ID" value="MBJ7604563.1"/>
    <property type="molecule type" value="Genomic_DNA"/>
</dbReference>
<dbReference type="Proteomes" id="UP000620075">
    <property type="component" value="Unassembled WGS sequence"/>
</dbReference>
<accession>A0A934NER7</accession>
<protein>
    <submittedName>
        <fullName evidence="2">Uncharacterized protein</fullName>
    </submittedName>
</protein>
<keyword evidence="1" id="KW-1133">Transmembrane helix</keyword>
<evidence type="ECO:0000313" key="2">
    <source>
        <dbReference type="EMBL" id="MBJ7604563.1"/>
    </source>
</evidence>
<dbReference type="RefSeq" id="WP_338182411.1">
    <property type="nucleotide sequence ID" value="NZ_JAEKNQ010000059.1"/>
</dbReference>